<dbReference type="InterPro" id="IPR000835">
    <property type="entry name" value="HTH_MarR-typ"/>
</dbReference>
<dbReference type="SUPFAM" id="SSF46785">
    <property type="entry name" value="Winged helix' DNA-binding domain"/>
    <property type="match status" value="1"/>
</dbReference>
<dbReference type="GO" id="GO:0003677">
    <property type="term" value="F:DNA binding"/>
    <property type="evidence" value="ECO:0007669"/>
    <property type="project" value="UniProtKB-KW"/>
</dbReference>
<keyword evidence="2" id="KW-0238">DNA-binding</keyword>
<proteinExistence type="predicted"/>
<reference evidence="6" key="1">
    <citation type="submission" date="2018-11" db="EMBL/GenBank/DDBJ databases">
        <title>Proposal to divide the Flavobacteriaceae and reorganize its genera based on Amino Acid Identity values calculated from whole genome sequences.</title>
        <authorList>
            <person name="Nicholson A.C."/>
            <person name="Gulvik C.A."/>
            <person name="Whitney A.M."/>
            <person name="Humrighouse B.W."/>
            <person name="Bell M."/>
            <person name="Holmes B."/>
            <person name="Steigerwalt A."/>
            <person name="Villarma A."/>
            <person name="Sheth M."/>
            <person name="Batra D."/>
            <person name="Pryor J."/>
            <person name="Bernardet J.-F."/>
            <person name="Hugo C."/>
            <person name="Kampfer P."/>
            <person name="Newman J."/>
            <person name="Mcquiston J.R."/>
        </authorList>
    </citation>
    <scope>NUCLEOTIDE SEQUENCE [LARGE SCALE GENOMIC DNA]</scope>
    <source>
        <strain evidence="6">DSM 22165</strain>
    </source>
</reference>
<dbReference type="PROSITE" id="PS50995">
    <property type="entry name" value="HTH_MARR_2"/>
    <property type="match status" value="1"/>
</dbReference>
<dbReference type="PANTHER" id="PTHR42756">
    <property type="entry name" value="TRANSCRIPTIONAL REGULATOR, MARR"/>
    <property type="match status" value="1"/>
</dbReference>
<sequence>MKIKDSKDLVRISQLMEVTRDIRKGARQHFMKKMKEHKIDVTIEMLEVLYVLWKKDNINQQVIVSETNRNKASLTSLIDKLTSRGLVQRNSDPTDRRNNLIALTKEGEKYQEKLMPIMAEVYQSLQSDISSQELETAIAVLQKVNQKMVEL</sequence>
<dbReference type="InterPro" id="IPR036388">
    <property type="entry name" value="WH-like_DNA-bd_sf"/>
</dbReference>
<dbReference type="EMBL" id="RJTU01000050">
    <property type="protein sequence ID" value="ROI13663.1"/>
    <property type="molecule type" value="Genomic_DNA"/>
</dbReference>
<keyword evidence="3" id="KW-0804">Transcription</keyword>
<dbReference type="PRINTS" id="PR00598">
    <property type="entry name" value="HTHMARR"/>
</dbReference>
<evidence type="ECO:0000256" key="1">
    <source>
        <dbReference type="ARBA" id="ARBA00023015"/>
    </source>
</evidence>
<comment type="caution">
    <text evidence="5">The sequence shown here is derived from an EMBL/GenBank/DDBJ whole genome shotgun (WGS) entry which is preliminary data.</text>
</comment>
<reference evidence="6" key="2">
    <citation type="submission" date="2018-11" db="EMBL/GenBank/DDBJ databases">
        <title>Proposal to divide the Flavobacteriaceae and reorganize its genera based on Amino Acid Identity values calculated from whole genome sequences.</title>
        <authorList>
            <person name="Nicholson A.C."/>
            <person name="Gulvik C.A."/>
            <person name="Whitney A.M."/>
            <person name="Humrighouse B.W."/>
            <person name="Bell M."/>
            <person name="Holmes B."/>
            <person name="Steigerwalt A."/>
            <person name="Villarma A."/>
            <person name="Sheth M."/>
            <person name="Batra D."/>
            <person name="Pryor J."/>
            <person name="Bernardet J.-F."/>
            <person name="Hugo C."/>
            <person name="Kampfer P."/>
            <person name="Newman J."/>
            <person name="Mcquiston J."/>
        </authorList>
    </citation>
    <scope>NUCLEOTIDE SEQUENCE [LARGE SCALE GENOMIC DNA]</scope>
    <source>
        <strain evidence="6">DSM 22165</strain>
    </source>
</reference>
<evidence type="ECO:0000256" key="2">
    <source>
        <dbReference type="ARBA" id="ARBA00023125"/>
    </source>
</evidence>
<dbReference type="Pfam" id="PF01047">
    <property type="entry name" value="MarR"/>
    <property type="match status" value="1"/>
</dbReference>
<accession>A0A3N0X8N2</accession>
<protein>
    <submittedName>
        <fullName evidence="5">MarR family transcriptional regulator</fullName>
    </submittedName>
</protein>
<evidence type="ECO:0000259" key="4">
    <source>
        <dbReference type="PROSITE" id="PS50995"/>
    </source>
</evidence>
<keyword evidence="1" id="KW-0805">Transcription regulation</keyword>
<name>A0A3N0X8N2_9FLAO</name>
<organism evidence="5 6">
    <name type="scientific">Epilithonimonas hominis</name>
    <dbReference type="NCBI Taxonomy" id="420404"/>
    <lineage>
        <taxon>Bacteria</taxon>
        <taxon>Pseudomonadati</taxon>
        <taxon>Bacteroidota</taxon>
        <taxon>Flavobacteriia</taxon>
        <taxon>Flavobacteriales</taxon>
        <taxon>Weeksellaceae</taxon>
        <taxon>Chryseobacterium group</taxon>
        <taxon>Epilithonimonas</taxon>
    </lineage>
</organism>
<gene>
    <name evidence="5" type="ORF">EGH73_07220</name>
</gene>
<dbReference type="RefSeq" id="WP_123281284.1">
    <property type="nucleotide sequence ID" value="NZ_RJTU01000050.1"/>
</dbReference>
<evidence type="ECO:0000256" key="3">
    <source>
        <dbReference type="ARBA" id="ARBA00023163"/>
    </source>
</evidence>
<dbReference type="Gene3D" id="1.10.10.10">
    <property type="entry name" value="Winged helix-like DNA-binding domain superfamily/Winged helix DNA-binding domain"/>
    <property type="match status" value="1"/>
</dbReference>
<dbReference type="InterPro" id="IPR036390">
    <property type="entry name" value="WH_DNA-bd_sf"/>
</dbReference>
<feature type="domain" description="HTH marR-type" evidence="4">
    <location>
        <begin position="15"/>
        <end position="146"/>
    </location>
</feature>
<evidence type="ECO:0000313" key="6">
    <source>
        <dbReference type="Proteomes" id="UP000267623"/>
    </source>
</evidence>
<dbReference type="PANTHER" id="PTHR42756:SF1">
    <property type="entry name" value="TRANSCRIPTIONAL REPRESSOR OF EMRAB OPERON"/>
    <property type="match status" value="1"/>
</dbReference>
<dbReference type="AlphaFoldDB" id="A0A3N0X8N2"/>
<dbReference type="GO" id="GO:0003700">
    <property type="term" value="F:DNA-binding transcription factor activity"/>
    <property type="evidence" value="ECO:0007669"/>
    <property type="project" value="InterPro"/>
</dbReference>
<dbReference type="SMART" id="SM00347">
    <property type="entry name" value="HTH_MARR"/>
    <property type="match status" value="1"/>
</dbReference>
<evidence type="ECO:0000313" key="5">
    <source>
        <dbReference type="EMBL" id="ROI13663.1"/>
    </source>
</evidence>
<dbReference type="Proteomes" id="UP000267623">
    <property type="component" value="Unassembled WGS sequence"/>
</dbReference>